<evidence type="ECO:0000256" key="1">
    <source>
        <dbReference type="SAM" id="MobiDB-lite"/>
    </source>
</evidence>
<name>J3MPL5_ORYBR</name>
<feature type="compositionally biased region" description="Polar residues" evidence="1">
    <location>
        <begin position="10"/>
        <end position="20"/>
    </location>
</feature>
<protein>
    <submittedName>
        <fullName evidence="2">Uncharacterized protein</fullName>
    </submittedName>
</protein>
<proteinExistence type="predicted"/>
<evidence type="ECO:0000313" key="3">
    <source>
        <dbReference type="Proteomes" id="UP000006038"/>
    </source>
</evidence>
<feature type="region of interest" description="Disordered" evidence="1">
    <location>
        <begin position="1"/>
        <end position="23"/>
    </location>
</feature>
<dbReference type="AlphaFoldDB" id="J3MPL5"/>
<sequence>MGLNALPLQMTHQNGDNNHSAEADLPLGTKVRHEHSYTCILGWKRLRFNKASIIQKSYTCILI</sequence>
<evidence type="ECO:0000313" key="2">
    <source>
        <dbReference type="EnsemblPlants" id="OB08G10440.1"/>
    </source>
</evidence>
<dbReference type="Gramene" id="OB08G10440.1">
    <property type="protein sequence ID" value="OB08G10440.1"/>
    <property type="gene ID" value="OB08G10440"/>
</dbReference>
<keyword evidence="3" id="KW-1185">Reference proteome</keyword>
<dbReference type="EnsemblPlants" id="OB08G10440.1">
    <property type="protein sequence ID" value="OB08G10440.1"/>
    <property type="gene ID" value="OB08G10440"/>
</dbReference>
<reference evidence="2" key="2">
    <citation type="submission" date="2013-04" db="UniProtKB">
        <authorList>
            <consortium name="EnsemblPlants"/>
        </authorList>
    </citation>
    <scope>IDENTIFICATION</scope>
</reference>
<accession>J3MPL5</accession>
<organism evidence="2">
    <name type="scientific">Oryza brachyantha</name>
    <name type="common">malo sina</name>
    <dbReference type="NCBI Taxonomy" id="4533"/>
    <lineage>
        <taxon>Eukaryota</taxon>
        <taxon>Viridiplantae</taxon>
        <taxon>Streptophyta</taxon>
        <taxon>Embryophyta</taxon>
        <taxon>Tracheophyta</taxon>
        <taxon>Spermatophyta</taxon>
        <taxon>Magnoliopsida</taxon>
        <taxon>Liliopsida</taxon>
        <taxon>Poales</taxon>
        <taxon>Poaceae</taxon>
        <taxon>BOP clade</taxon>
        <taxon>Oryzoideae</taxon>
        <taxon>Oryzeae</taxon>
        <taxon>Oryzinae</taxon>
        <taxon>Oryza</taxon>
    </lineage>
</organism>
<reference evidence="2" key="1">
    <citation type="journal article" date="2013" name="Nat. Commun.">
        <title>Whole-genome sequencing of Oryza brachyantha reveals mechanisms underlying Oryza genome evolution.</title>
        <authorList>
            <person name="Chen J."/>
            <person name="Huang Q."/>
            <person name="Gao D."/>
            <person name="Wang J."/>
            <person name="Lang Y."/>
            <person name="Liu T."/>
            <person name="Li B."/>
            <person name="Bai Z."/>
            <person name="Luis Goicoechea J."/>
            <person name="Liang C."/>
            <person name="Chen C."/>
            <person name="Zhang W."/>
            <person name="Sun S."/>
            <person name="Liao Y."/>
            <person name="Zhang X."/>
            <person name="Yang L."/>
            <person name="Song C."/>
            <person name="Wang M."/>
            <person name="Shi J."/>
            <person name="Liu G."/>
            <person name="Liu J."/>
            <person name="Zhou H."/>
            <person name="Zhou W."/>
            <person name="Yu Q."/>
            <person name="An N."/>
            <person name="Chen Y."/>
            <person name="Cai Q."/>
            <person name="Wang B."/>
            <person name="Liu B."/>
            <person name="Min J."/>
            <person name="Huang Y."/>
            <person name="Wu H."/>
            <person name="Li Z."/>
            <person name="Zhang Y."/>
            <person name="Yin Y."/>
            <person name="Song W."/>
            <person name="Jiang J."/>
            <person name="Jackson S.A."/>
            <person name="Wing R.A."/>
            <person name="Wang J."/>
            <person name="Chen M."/>
        </authorList>
    </citation>
    <scope>NUCLEOTIDE SEQUENCE [LARGE SCALE GENOMIC DNA]</scope>
    <source>
        <strain evidence="2">cv. IRGC 101232</strain>
    </source>
</reference>
<dbReference type="Proteomes" id="UP000006038">
    <property type="component" value="Chromosome 8"/>
</dbReference>
<dbReference type="HOGENOM" id="CLU_2889427_0_0_1"/>